<dbReference type="SUPFAM" id="SSF56801">
    <property type="entry name" value="Acetyl-CoA synthetase-like"/>
    <property type="match status" value="1"/>
</dbReference>
<name>A0A9W9Z246_9CNID</name>
<sequence>MYVYTSGTTGCPNAAIITHNRYIAFGLFNFMLCTPSPLMTSYTALYHYIMSQEWALELVLVSAEETLWC</sequence>
<dbReference type="Gene3D" id="3.40.50.12780">
    <property type="entry name" value="N-terminal domain of ligase-like"/>
    <property type="match status" value="1"/>
</dbReference>
<keyword evidence="2" id="KW-1185">Reference proteome</keyword>
<comment type="caution">
    <text evidence="1">The sequence shown here is derived from an EMBL/GenBank/DDBJ whole genome shotgun (WGS) entry which is preliminary data.</text>
</comment>
<proteinExistence type="predicted"/>
<organism evidence="1 2">
    <name type="scientific">Desmophyllum pertusum</name>
    <dbReference type="NCBI Taxonomy" id="174260"/>
    <lineage>
        <taxon>Eukaryota</taxon>
        <taxon>Metazoa</taxon>
        <taxon>Cnidaria</taxon>
        <taxon>Anthozoa</taxon>
        <taxon>Hexacorallia</taxon>
        <taxon>Scleractinia</taxon>
        <taxon>Caryophylliina</taxon>
        <taxon>Caryophylliidae</taxon>
        <taxon>Desmophyllum</taxon>
    </lineage>
</organism>
<dbReference type="EMBL" id="MU826837">
    <property type="protein sequence ID" value="KAJ7372263.1"/>
    <property type="molecule type" value="Genomic_DNA"/>
</dbReference>
<dbReference type="AlphaFoldDB" id="A0A9W9Z246"/>
<reference evidence="1" key="1">
    <citation type="submission" date="2023-01" db="EMBL/GenBank/DDBJ databases">
        <title>Genome assembly of the deep-sea coral Lophelia pertusa.</title>
        <authorList>
            <person name="Herrera S."/>
            <person name="Cordes E."/>
        </authorList>
    </citation>
    <scope>NUCLEOTIDE SEQUENCE</scope>
    <source>
        <strain evidence="1">USNM1676648</strain>
        <tissue evidence="1">Polyp</tissue>
    </source>
</reference>
<dbReference type="Proteomes" id="UP001163046">
    <property type="component" value="Unassembled WGS sequence"/>
</dbReference>
<gene>
    <name evidence="1" type="ORF">OS493_019707</name>
</gene>
<accession>A0A9W9Z246</accession>
<evidence type="ECO:0008006" key="3">
    <source>
        <dbReference type="Google" id="ProtNLM"/>
    </source>
</evidence>
<protein>
    <recommendedName>
        <fullName evidence="3">AMP-dependent synthetase/ligase domain-containing protein</fullName>
    </recommendedName>
</protein>
<dbReference type="InterPro" id="IPR042099">
    <property type="entry name" value="ANL_N_sf"/>
</dbReference>
<dbReference type="OrthoDB" id="10253869at2759"/>
<evidence type="ECO:0000313" key="1">
    <source>
        <dbReference type="EMBL" id="KAJ7372263.1"/>
    </source>
</evidence>
<evidence type="ECO:0000313" key="2">
    <source>
        <dbReference type="Proteomes" id="UP001163046"/>
    </source>
</evidence>